<protein>
    <submittedName>
        <fullName evidence="2">Uncharacterized protein</fullName>
    </submittedName>
</protein>
<organism evidence="2 3">
    <name type="scientific">Linum trigynum</name>
    <dbReference type="NCBI Taxonomy" id="586398"/>
    <lineage>
        <taxon>Eukaryota</taxon>
        <taxon>Viridiplantae</taxon>
        <taxon>Streptophyta</taxon>
        <taxon>Embryophyta</taxon>
        <taxon>Tracheophyta</taxon>
        <taxon>Spermatophyta</taxon>
        <taxon>Magnoliopsida</taxon>
        <taxon>eudicotyledons</taxon>
        <taxon>Gunneridae</taxon>
        <taxon>Pentapetalae</taxon>
        <taxon>rosids</taxon>
        <taxon>fabids</taxon>
        <taxon>Malpighiales</taxon>
        <taxon>Linaceae</taxon>
        <taxon>Linum</taxon>
    </lineage>
</organism>
<keyword evidence="1" id="KW-0175">Coiled coil</keyword>
<evidence type="ECO:0000313" key="2">
    <source>
        <dbReference type="EMBL" id="CAL1399217.1"/>
    </source>
</evidence>
<reference evidence="2 3" key="1">
    <citation type="submission" date="2024-04" db="EMBL/GenBank/DDBJ databases">
        <authorList>
            <person name="Fracassetti M."/>
        </authorList>
    </citation>
    <scope>NUCLEOTIDE SEQUENCE [LARGE SCALE GENOMIC DNA]</scope>
</reference>
<feature type="coiled-coil region" evidence="1">
    <location>
        <begin position="57"/>
        <end position="84"/>
    </location>
</feature>
<accession>A0AAV2FML7</accession>
<dbReference type="Proteomes" id="UP001497516">
    <property type="component" value="Chromosome 7"/>
</dbReference>
<proteinExistence type="predicted"/>
<sequence length="86" mass="9896">MGMGWIVRNPWVWAKLPSLLDVVVLVAEVLVELKAIDWSLQLMEGEAMRQAIFDSDCRNAIKKLLRMEAKRTEIENRVKEIRDAAS</sequence>
<evidence type="ECO:0000256" key="1">
    <source>
        <dbReference type="SAM" id="Coils"/>
    </source>
</evidence>
<dbReference type="EMBL" id="OZ034820">
    <property type="protein sequence ID" value="CAL1399217.1"/>
    <property type="molecule type" value="Genomic_DNA"/>
</dbReference>
<keyword evidence="3" id="KW-1185">Reference proteome</keyword>
<evidence type="ECO:0000313" key="3">
    <source>
        <dbReference type="Proteomes" id="UP001497516"/>
    </source>
</evidence>
<dbReference type="AlphaFoldDB" id="A0AAV2FML7"/>
<name>A0AAV2FML7_9ROSI</name>
<gene>
    <name evidence="2" type="ORF">LTRI10_LOCUS39408</name>
</gene>